<dbReference type="EMBL" id="JABSTV010001252">
    <property type="protein sequence ID" value="KAH7947928.1"/>
    <property type="molecule type" value="Genomic_DNA"/>
</dbReference>
<dbReference type="AlphaFoldDB" id="A0A9D4PMV3"/>
<proteinExistence type="predicted"/>
<organism evidence="1 2">
    <name type="scientific">Rhipicephalus sanguineus</name>
    <name type="common">Brown dog tick</name>
    <name type="synonym">Ixodes sanguineus</name>
    <dbReference type="NCBI Taxonomy" id="34632"/>
    <lineage>
        <taxon>Eukaryota</taxon>
        <taxon>Metazoa</taxon>
        <taxon>Ecdysozoa</taxon>
        <taxon>Arthropoda</taxon>
        <taxon>Chelicerata</taxon>
        <taxon>Arachnida</taxon>
        <taxon>Acari</taxon>
        <taxon>Parasitiformes</taxon>
        <taxon>Ixodida</taxon>
        <taxon>Ixodoidea</taxon>
        <taxon>Ixodidae</taxon>
        <taxon>Rhipicephalinae</taxon>
        <taxon>Rhipicephalus</taxon>
        <taxon>Rhipicephalus</taxon>
    </lineage>
</organism>
<accession>A0A9D4PMV3</accession>
<dbReference type="VEuPathDB" id="VectorBase:RSAN_055683"/>
<protein>
    <submittedName>
        <fullName evidence="1">Uncharacterized protein</fullName>
    </submittedName>
</protein>
<dbReference type="Proteomes" id="UP000821837">
    <property type="component" value="Chromosome 6"/>
</dbReference>
<sequence>MFVFVANTANLTAEPVTWCSQEEIERRIAQPTPSLRAALTQSEMILMRRIPDIVTHRDNQSVVLDVQVVGTWVALSEACHVKRNKYLIPDLLKQVNPNSSAVAAAVTLSYRGTWASESVAALIDVGLGGHDLKIMTIRCLQGGLRAFQVHQKTTAMRPRHL</sequence>
<reference evidence="1" key="2">
    <citation type="submission" date="2021-09" db="EMBL/GenBank/DDBJ databases">
        <authorList>
            <person name="Jia N."/>
            <person name="Wang J."/>
            <person name="Shi W."/>
            <person name="Du L."/>
            <person name="Sun Y."/>
            <person name="Zhan W."/>
            <person name="Jiang J."/>
            <person name="Wang Q."/>
            <person name="Zhang B."/>
            <person name="Ji P."/>
            <person name="Sakyi L.B."/>
            <person name="Cui X."/>
            <person name="Yuan T."/>
            <person name="Jiang B."/>
            <person name="Yang W."/>
            <person name="Lam T.T.-Y."/>
            <person name="Chang Q."/>
            <person name="Ding S."/>
            <person name="Wang X."/>
            <person name="Zhu J."/>
            <person name="Ruan X."/>
            <person name="Zhao L."/>
            <person name="Wei J."/>
            <person name="Que T."/>
            <person name="Du C."/>
            <person name="Cheng J."/>
            <person name="Dai P."/>
            <person name="Han X."/>
            <person name="Huang E."/>
            <person name="Gao Y."/>
            <person name="Liu J."/>
            <person name="Shao H."/>
            <person name="Ye R."/>
            <person name="Li L."/>
            <person name="Wei W."/>
            <person name="Wang X."/>
            <person name="Wang C."/>
            <person name="Huo Q."/>
            <person name="Li W."/>
            <person name="Guo W."/>
            <person name="Chen H."/>
            <person name="Chen S."/>
            <person name="Zhou L."/>
            <person name="Zhou L."/>
            <person name="Ni X."/>
            <person name="Tian J."/>
            <person name="Zhou Y."/>
            <person name="Sheng Y."/>
            <person name="Liu T."/>
            <person name="Pan Y."/>
            <person name="Xia L."/>
            <person name="Li J."/>
            <person name="Zhao F."/>
            <person name="Cao W."/>
        </authorList>
    </citation>
    <scope>NUCLEOTIDE SEQUENCE</scope>
    <source>
        <strain evidence="1">Rsan-2018</strain>
        <tissue evidence="1">Larvae</tissue>
    </source>
</reference>
<reference evidence="1" key="1">
    <citation type="journal article" date="2020" name="Cell">
        <title>Large-Scale Comparative Analyses of Tick Genomes Elucidate Their Genetic Diversity and Vector Capacities.</title>
        <authorList>
            <consortium name="Tick Genome and Microbiome Consortium (TIGMIC)"/>
            <person name="Jia N."/>
            <person name="Wang J."/>
            <person name="Shi W."/>
            <person name="Du L."/>
            <person name="Sun Y."/>
            <person name="Zhan W."/>
            <person name="Jiang J.F."/>
            <person name="Wang Q."/>
            <person name="Zhang B."/>
            <person name="Ji P."/>
            <person name="Bell-Sakyi L."/>
            <person name="Cui X.M."/>
            <person name="Yuan T.T."/>
            <person name="Jiang B.G."/>
            <person name="Yang W.F."/>
            <person name="Lam T.T."/>
            <person name="Chang Q.C."/>
            <person name="Ding S.J."/>
            <person name="Wang X.J."/>
            <person name="Zhu J.G."/>
            <person name="Ruan X.D."/>
            <person name="Zhao L."/>
            <person name="Wei J.T."/>
            <person name="Ye R.Z."/>
            <person name="Que T.C."/>
            <person name="Du C.H."/>
            <person name="Zhou Y.H."/>
            <person name="Cheng J.X."/>
            <person name="Dai P.F."/>
            <person name="Guo W.B."/>
            <person name="Han X.H."/>
            <person name="Huang E.J."/>
            <person name="Li L.F."/>
            <person name="Wei W."/>
            <person name="Gao Y.C."/>
            <person name="Liu J.Z."/>
            <person name="Shao H.Z."/>
            <person name="Wang X."/>
            <person name="Wang C.C."/>
            <person name="Yang T.C."/>
            <person name="Huo Q.B."/>
            <person name="Li W."/>
            <person name="Chen H.Y."/>
            <person name="Chen S.E."/>
            <person name="Zhou L.G."/>
            <person name="Ni X.B."/>
            <person name="Tian J.H."/>
            <person name="Sheng Y."/>
            <person name="Liu T."/>
            <person name="Pan Y.S."/>
            <person name="Xia L.Y."/>
            <person name="Li J."/>
            <person name="Zhao F."/>
            <person name="Cao W.C."/>
        </authorList>
    </citation>
    <scope>NUCLEOTIDE SEQUENCE</scope>
    <source>
        <strain evidence="1">Rsan-2018</strain>
    </source>
</reference>
<evidence type="ECO:0000313" key="2">
    <source>
        <dbReference type="Proteomes" id="UP000821837"/>
    </source>
</evidence>
<comment type="caution">
    <text evidence="1">The sequence shown here is derived from an EMBL/GenBank/DDBJ whole genome shotgun (WGS) entry which is preliminary data.</text>
</comment>
<name>A0A9D4PMV3_RHISA</name>
<keyword evidence="2" id="KW-1185">Reference proteome</keyword>
<evidence type="ECO:0000313" key="1">
    <source>
        <dbReference type="EMBL" id="KAH7947928.1"/>
    </source>
</evidence>
<gene>
    <name evidence="1" type="ORF">HPB52_017006</name>
</gene>